<protein>
    <recommendedName>
        <fullName evidence="2">FecR protein domain-containing protein</fullName>
    </recommendedName>
</protein>
<keyword evidence="4" id="KW-1185">Reference proteome</keyword>
<sequence>MKKILFFCTALLLSAACAAAQTEPAHIGRVKGTSGIVSIQRAGALKPAFPNMKVYLNDTLLTGSDGAVGILLEDNTLLSMGPMSRLALDKFDFSPAQNKYALHLRMEQGTFVYLSGLLGKLAPHAVSLDTPSGTISMLKDTNFMARFGGDE</sequence>
<feature type="domain" description="FecR protein" evidence="2">
    <location>
        <begin position="58"/>
        <end position="146"/>
    </location>
</feature>
<dbReference type="Proteomes" id="UP000317155">
    <property type="component" value="Unassembled WGS sequence"/>
</dbReference>
<evidence type="ECO:0000256" key="1">
    <source>
        <dbReference type="SAM" id="SignalP"/>
    </source>
</evidence>
<comment type="caution">
    <text evidence="3">The sequence shown here is derived from an EMBL/GenBank/DDBJ whole genome shotgun (WGS) entry which is preliminary data.</text>
</comment>
<dbReference type="InterPro" id="IPR006860">
    <property type="entry name" value="FecR"/>
</dbReference>
<dbReference type="OrthoDB" id="7028389at2"/>
<proteinExistence type="predicted"/>
<accession>A0A550JGD4</accession>
<feature type="signal peptide" evidence="1">
    <location>
        <begin position="1"/>
        <end position="20"/>
    </location>
</feature>
<gene>
    <name evidence="3" type="ORF">FL622_06810</name>
</gene>
<evidence type="ECO:0000313" key="3">
    <source>
        <dbReference type="EMBL" id="TRO82282.1"/>
    </source>
</evidence>
<evidence type="ECO:0000259" key="2">
    <source>
        <dbReference type="Pfam" id="PF04773"/>
    </source>
</evidence>
<keyword evidence="1" id="KW-0732">Signal</keyword>
<reference evidence="3 4" key="1">
    <citation type="submission" date="2019-07" db="EMBL/GenBank/DDBJ databases">
        <title>Insights of Desulfuromonas acetexigens electromicrobiology.</title>
        <authorList>
            <person name="Katuri K."/>
            <person name="Sapireddy V."/>
            <person name="Shaw D.R."/>
            <person name="Saikaly P."/>
        </authorList>
    </citation>
    <scope>NUCLEOTIDE SEQUENCE [LARGE SCALE GENOMIC DNA]</scope>
    <source>
        <strain evidence="3 4">2873</strain>
    </source>
</reference>
<dbReference type="Pfam" id="PF04773">
    <property type="entry name" value="FecR"/>
    <property type="match status" value="1"/>
</dbReference>
<dbReference type="PROSITE" id="PS51257">
    <property type="entry name" value="PROKAR_LIPOPROTEIN"/>
    <property type="match status" value="1"/>
</dbReference>
<feature type="chain" id="PRO_5021879625" description="FecR protein domain-containing protein" evidence="1">
    <location>
        <begin position="21"/>
        <end position="151"/>
    </location>
</feature>
<dbReference type="EMBL" id="VJVV01000004">
    <property type="protein sequence ID" value="TRO82282.1"/>
    <property type="molecule type" value="Genomic_DNA"/>
</dbReference>
<evidence type="ECO:0000313" key="4">
    <source>
        <dbReference type="Proteomes" id="UP000317155"/>
    </source>
</evidence>
<name>A0A550JGD4_9BACT</name>
<dbReference type="RefSeq" id="WP_092057330.1">
    <property type="nucleotide sequence ID" value="NZ_FOJJ01000034.1"/>
</dbReference>
<dbReference type="AlphaFoldDB" id="A0A550JGD4"/>
<organism evidence="3 4">
    <name type="scientific">Trichloromonas acetexigens</name>
    <dbReference type="NCBI Taxonomy" id="38815"/>
    <lineage>
        <taxon>Bacteria</taxon>
        <taxon>Pseudomonadati</taxon>
        <taxon>Thermodesulfobacteriota</taxon>
        <taxon>Desulfuromonadia</taxon>
        <taxon>Desulfuromonadales</taxon>
        <taxon>Trichloromonadaceae</taxon>
        <taxon>Trichloromonas</taxon>
    </lineage>
</organism>